<protein>
    <recommendedName>
        <fullName evidence="2">Rhamnogalacturonan lyase domain-containing protein</fullName>
    </recommendedName>
</protein>
<dbReference type="EMBL" id="UOEM01000004">
    <property type="protein sequence ID" value="VAW10091.1"/>
    <property type="molecule type" value="Genomic_DNA"/>
</dbReference>
<name>A0A3B0SUP6_9ZZZZ</name>
<dbReference type="Gene3D" id="2.60.40.1120">
    <property type="entry name" value="Carboxypeptidase-like, regulatory domain"/>
    <property type="match status" value="1"/>
</dbReference>
<dbReference type="SUPFAM" id="SSF49452">
    <property type="entry name" value="Starch-binding domain-like"/>
    <property type="match status" value="1"/>
</dbReference>
<dbReference type="AlphaFoldDB" id="A0A3B0SUP6"/>
<accession>A0A3B0SUP6</accession>
<dbReference type="InterPro" id="IPR013784">
    <property type="entry name" value="Carb-bd-like_fold"/>
</dbReference>
<sequence>MNYAKLKLPLVSVALASVVAMAVTAPAQARKHDKYTEVEVTDGGSVTGKVSFEGALPADAVEKIKITKDNNVCGDGDREVVWVDVKDGALRGAFVFIEKIKEGKLWEKPQMGEYLVDQKGCRFTPWAQVVRPGPFIIRNSDQGVLHNINARELIGVKKGRVVKKTLFNFGQPEPGEITDKIKPRRSSYIAINCEAHNFMFGFMMAPPHPYAVVVGDDGSFKIDNLPPGDYTLVAWHPRYGLKEVDISIEAGGAVETGFTFSDEGS</sequence>
<dbReference type="GO" id="GO:0030246">
    <property type="term" value="F:carbohydrate binding"/>
    <property type="evidence" value="ECO:0007669"/>
    <property type="project" value="InterPro"/>
</dbReference>
<evidence type="ECO:0008006" key="2">
    <source>
        <dbReference type="Google" id="ProtNLM"/>
    </source>
</evidence>
<gene>
    <name evidence="1" type="ORF">MNBD_ALPHA09-1094</name>
</gene>
<proteinExistence type="predicted"/>
<reference evidence="1" key="1">
    <citation type="submission" date="2018-06" db="EMBL/GenBank/DDBJ databases">
        <authorList>
            <person name="Zhirakovskaya E."/>
        </authorList>
    </citation>
    <scope>NUCLEOTIDE SEQUENCE</scope>
</reference>
<evidence type="ECO:0000313" key="1">
    <source>
        <dbReference type="EMBL" id="VAW10091.1"/>
    </source>
</evidence>
<organism evidence="1">
    <name type="scientific">hydrothermal vent metagenome</name>
    <dbReference type="NCBI Taxonomy" id="652676"/>
    <lineage>
        <taxon>unclassified sequences</taxon>
        <taxon>metagenomes</taxon>
        <taxon>ecological metagenomes</taxon>
    </lineage>
</organism>